<dbReference type="AlphaFoldDB" id="A0A8H5FS84"/>
<keyword evidence="2" id="KW-1185">Reference proteome</keyword>
<dbReference type="SUPFAM" id="SSF54695">
    <property type="entry name" value="POZ domain"/>
    <property type="match status" value="1"/>
</dbReference>
<gene>
    <name evidence="1" type="ORF">D9758_011070</name>
</gene>
<comment type="caution">
    <text evidence="1">The sequence shown here is derived from an EMBL/GenBank/DDBJ whole genome shotgun (WGS) entry which is preliminary data.</text>
</comment>
<evidence type="ECO:0000313" key="1">
    <source>
        <dbReference type="EMBL" id="KAF5347189.1"/>
    </source>
</evidence>
<dbReference type="EMBL" id="JAACJM010000096">
    <property type="protein sequence ID" value="KAF5347189.1"/>
    <property type="molecule type" value="Genomic_DNA"/>
</dbReference>
<dbReference type="Gene3D" id="3.30.710.10">
    <property type="entry name" value="Potassium Channel Kv1.1, Chain A"/>
    <property type="match status" value="1"/>
</dbReference>
<dbReference type="OrthoDB" id="2342932at2759"/>
<sequence>MYDLIKADRDHHDRRSNVNFGAAQNYIILETLDHTRFPLRTDVARETIQMFVGCADLNGEDAVTHVPDSSPTTLKLVVDYCEFHYNNPDPSQAVVQEWDRNLLSLEQR</sequence>
<evidence type="ECO:0000313" key="2">
    <source>
        <dbReference type="Proteomes" id="UP000559256"/>
    </source>
</evidence>
<dbReference type="InterPro" id="IPR011333">
    <property type="entry name" value="SKP1/BTB/POZ_sf"/>
</dbReference>
<protein>
    <recommendedName>
        <fullName evidence="3">SKP1 component POZ domain-containing protein</fullName>
    </recommendedName>
</protein>
<reference evidence="1 2" key="1">
    <citation type="journal article" date="2020" name="ISME J.">
        <title>Uncovering the hidden diversity of litter-decomposition mechanisms in mushroom-forming fungi.</title>
        <authorList>
            <person name="Floudas D."/>
            <person name="Bentzer J."/>
            <person name="Ahren D."/>
            <person name="Johansson T."/>
            <person name="Persson P."/>
            <person name="Tunlid A."/>
        </authorList>
    </citation>
    <scope>NUCLEOTIDE SEQUENCE [LARGE SCALE GENOMIC DNA]</scope>
    <source>
        <strain evidence="1 2">CBS 291.85</strain>
    </source>
</reference>
<dbReference type="Proteomes" id="UP000559256">
    <property type="component" value="Unassembled WGS sequence"/>
</dbReference>
<evidence type="ECO:0008006" key="3">
    <source>
        <dbReference type="Google" id="ProtNLM"/>
    </source>
</evidence>
<accession>A0A8H5FS84</accession>
<name>A0A8H5FS84_9AGAR</name>
<organism evidence="1 2">
    <name type="scientific">Tetrapyrgos nigripes</name>
    <dbReference type="NCBI Taxonomy" id="182062"/>
    <lineage>
        <taxon>Eukaryota</taxon>
        <taxon>Fungi</taxon>
        <taxon>Dikarya</taxon>
        <taxon>Basidiomycota</taxon>
        <taxon>Agaricomycotina</taxon>
        <taxon>Agaricomycetes</taxon>
        <taxon>Agaricomycetidae</taxon>
        <taxon>Agaricales</taxon>
        <taxon>Marasmiineae</taxon>
        <taxon>Marasmiaceae</taxon>
        <taxon>Tetrapyrgos</taxon>
    </lineage>
</organism>
<proteinExistence type="predicted"/>